<comment type="caution">
    <text evidence="1">The sequence shown here is derived from an EMBL/GenBank/DDBJ whole genome shotgun (WGS) entry which is preliminary data.</text>
</comment>
<name>A0ABV5CX94_9ACTN</name>
<evidence type="ECO:0008006" key="3">
    <source>
        <dbReference type="Google" id="ProtNLM"/>
    </source>
</evidence>
<dbReference type="RefSeq" id="WP_375735860.1">
    <property type="nucleotide sequence ID" value="NZ_JBCGDC010000091.1"/>
</dbReference>
<proteinExistence type="predicted"/>
<keyword evidence="2" id="KW-1185">Reference proteome</keyword>
<evidence type="ECO:0000313" key="1">
    <source>
        <dbReference type="EMBL" id="MFB6396416.1"/>
    </source>
</evidence>
<protein>
    <recommendedName>
        <fullName evidence="3">DUF4157 domain-containing protein</fullName>
    </recommendedName>
</protein>
<dbReference type="Proteomes" id="UP001582793">
    <property type="component" value="Unassembled WGS sequence"/>
</dbReference>
<reference evidence="1 2" key="1">
    <citation type="submission" date="2024-04" db="EMBL/GenBank/DDBJ databases">
        <title>Polymorphospora sp. isolated from Baiyangdian Lake in Xiong'an New Area.</title>
        <authorList>
            <person name="Zhang X."/>
            <person name="Liu J."/>
        </authorList>
    </citation>
    <scope>NUCLEOTIDE SEQUENCE [LARGE SCALE GENOMIC DNA]</scope>
    <source>
        <strain evidence="1 2">2-325</strain>
    </source>
</reference>
<accession>A0ABV5CX94</accession>
<evidence type="ECO:0000313" key="2">
    <source>
        <dbReference type="Proteomes" id="UP001582793"/>
    </source>
</evidence>
<sequence>MGGRWSSLRTAVNWVNGSTLAGLVVAALGGATRERGPDGVFVAGGYRLPVPAQPCFTVGSVVVTRRPAGWLLDPRRAELFAHEVRHVGQYALLGPLFLPAYLLACGWSYTLTGSYGCRNVFERRAGLSAGGYRELPLRPWAVRVHTTFTRRPPR</sequence>
<organism evidence="1 2">
    <name type="scientific">Polymorphospora lycopeni</name>
    <dbReference type="NCBI Taxonomy" id="3140240"/>
    <lineage>
        <taxon>Bacteria</taxon>
        <taxon>Bacillati</taxon>
        <taxon>Actinomycetota</taxon>
        <taxon>Actinomycetes</taxon>
        <taxon>Micromonosporales</taxon>
        <taxon>Micromonosporaceae</taxon>
        <taxon>Polymorphospora</taxon>
    </lineage>
</organism>
<gene>
    <name evidence="1" type="ORF">AAFH96_25400</name>
</gene>
<dbReference type="EMBL" id="JBCGDC010000091">
    <property type="protein sequence ID" value="MFB6396416.1"/>
    <property type="molecule type" value="Genomic_DNA"/>
</dbReference>